<reference evidence="1 2" key="1">
    <citation type="journal article" date="2017" name="Nat. Commun.">
        <title>Genome assembly with in vitro proximity ligation data and whole-genome triplication in lettuce.</title>
        <authorList>
            <person name="Reyes-Chin-Wo S."/>
            <person name="Wang Z."/>
            <person name="Yang X."/>
            <person name="Kozik A."/>
            <person name="Arikit S."/>
            <person name="Song C."/>
            <person name="Xia L."/>
            <person name="Froenicke L."/>
            <person name="Lavelle D.O."/>
            <person name="Truco M.J."/>
            <person name="Xia R."/>
            <person name="Zhu S."/>
            <person name="Xu C."/>
            <person name="Xu H."/>
            <person name="Xu X."/>
            <person name="Cox K."/>
            <person name="Korf I."/>
            <person name="Meyers B.C."/>
            <person name="Michelmore R.W."/>
        </authorList>
    </citation>
    <scope>NUCLEOTIDE SEQUENCE [LARGE SCALE GENOMIC DNA]</scope>
    <source>
        <strain evidence="2">cv. Salinas</strain>
        <tissue evidence="1">Seedlings</tissue>
    </source>
</reference>
<evidence type="ECO:0000313" key="1">
    <source>
        <dbReference type="EMBL" id="KAJ0190639.1"/>
    </source>
</evidence>
<accession>A0A9R1WX99</accession>
<name>A0A9R1WX99_LACSA</name>
<evidence type="ECO:0000313" key="2">
    <source>
        <dbReference type="Proteomes" id="UP000235145"/>
    </source>
</evidence>
<keyword evidence="2" id="KW-1185">Reference proteome</keyword>
<comment type="caution">
    <text evidence="1">The sequence shown here is derived from an EMBL/GenBank/DDBJ whole genome shotgun (WGS) entry which is preliminary data.</text>
</comment>
<dbReference type="AlphaFoldDB" id="A0A9R1WX99"/>
<dbReference type="EMBL" id="NBSK02000008">
    <property type="protein sequence ID" value="KAJ0190639.1"/>
    <property type="molecule type" value="Genomic_DNA"/>
</dbReference>
<organism evidence="1 2">
    <name type="scientific">Lactuca sativa</name>
    <name type="common">Garden lettuce</name>
    <dbReference type="NCBI Taxonomy" id="4236"/>
    <lineage>
        <taxon>Eukaryota</taxon>
        <taxon>Viridiplantae</taxon>
        <taxon>Streptophyta</taxon>
        <taxon>Embryophyta</taxon>
        <taxon>Tracheophyta</taxon>
        <taxon>Spermatophyta</taxon>
        <taxon>Magnoliopsida</taxon>
        <taxon>eudicotyledons</taxon>
        <taxon>Gunneridae</taxon>
        <taxon>Pentapetalae</taxon>
        <taxon>asterids</taxon>
        <taxon>campanulids</taxon>
        <taxon>Asterales</taxon>
        <taxon>Asteraceae</taxon>
        <taxon>Cichorioideae</taxon>
        <taxon>Cichorieae</taxon>
        <taxon>Lactucinae</taxon>
        <taxon>Lactuca</taxon>
    </lineage>
</organism>
<proteinExistence type="predicted"/>
<dbReference type="Proteomes" id="UP000235145">
    <property type="component" value="Unassembled WGS sequence"/>
</dbReference>
<protein>
    <submittedName>
        <fullName evidence="1">Uncharacterized protein</fullName>
    </submittedName>
</protein>
<gene>
    <name evidence="1" type="ORF">LSAT_V11C800439660</name>
</gene>
<sequence length="219" mass="24221">MAVLHNHNRSTLLTCFLLSQSQSIDFFNHQASHYDRLIPSTIKPLNTTAHNQQHRIHLDLRLKYLRSTCTPSTSSIRPPVRSPSVSALILEIHVAGPPSIGLQFMAERNTVVALMKFGVYAWVVDDPTPMNPGGQMAAESSKIGSIRLSKKGWKNTYAKQLGTPPLVHIRGLATGDSLSCWREEKEGEKLMLLVAVLSTLALLRVIVAASSSTEHEKFM</sequence>